<comment type="function">
    <text evidence="5">Possible subunit of a heme lyase.</text>
</comment>
<keyword evidence="5" id="KW-0812">Transmembrane</keyword>
<evidence type="ECO:0000256" key="4">
    <source>
        <dbReference type="ARBA" id="ARBA00023004"/>
    </source>
</evidence>
<name>Q01YS0_SOLUE</name>
<comment type="similarity">
    <text evidence="1 5">Belongs to the CcmH/CycL/Ccl2/NrfF family.</text>
</comment>
<dbReference type="eggNOG" id="COG3088">
    <property type="taxonomic scope" value="Bacteria"/>
</dbReference>
<evidence type="ECO:0000256" key="2">
    <source>
        <dbReference type="ARBA" id="ARBA00022617"/>
    </source>
</evidence>
<feature type="chain" id="PRO_5011020433" description="Cytochrome c-type biogenesis protein" evidence="5">
    <location>
        <begin position="22"/>
        <end position="155"/>
    </location>
</feature>
<dbReference type="AlphaFoldDB" id="Q01YS0"/>
<dbReference type="EMBL" id="CP000473">
    <property type="protein sequence ID" value="ABJ85195.1"/>
    <property type="molecule type" value="Genomic_DNA"/>
</dbReference>
<dbReference type="Gene3D" id="1.10.8.640">
    <property type="entry name" value="Cytochrome C biogenesis protein"/>
    <property type="match status" value="1"/>
</dbReference>
<dbReference type="OrthoDB" id="121848at2"/>
<reference evidence="7" key="1">
    <citation type="submission" date="2006-10" db="EMBL/GenBank/DDBJ databases">
        <title>Complete sequence of Solibacter usitatus Ellin6076.</title>
        <authorList>
            <consortium name="US DOE Joint Genome Institute"/>
            <person name="Copeland A."/>
            <person name="Lucas S."/>
            <person name="Lapidus A."/>
            <person name="Barry K."/>
            <person name="Detter J.C."/>
            <person name="Glavina del Rio T."/>
            <person name="Hammon N."/>
            <person name="Israni S."/>
            <person name="Dalin E."/>
            <person name="Tice H."/>
            <person name="Pitluck S."/>
            <person name="Thompson L.S."/>
            <person name="Brettin T."/>
            <person name="Bruce D."/>
            <person name="Han C."/>
            <person name="Tapia R."/>
            <person name="Gilna P."/>
            <person name="Schmutz J."/>
            <person name="Larimer F."/>
            <person name="Land M."/>
            <person name="Hauser L."/>
            <person name="Kyrpides N."/>
            <person name="Mikhailova N."/>
            <person name="Janssen P.H."/>
            <person name="Kuske C.R."/>
            <person name="Richardson P."/>
        </authorList>
    </citation>
    <scope>NUCLEOTIDE SEQUENCE</scope>
    <source>
        <strain evidence="7">Ellin6076</strain>
    </source>
</reference>
<keyword evidence="3 5" id="KW-0479">Metal-binding</keyword>
<evidence type="ECO:0000259" key="6">
    <source>
        <dbReference type="Pfam" id="PF03918"/>
    </source>
</evidence>
<feature type="signal peptide" evidence="5">
    <location>
        <begin position="1"/>
        <end position="21"/>
    </location>
</feature>
<sequence length="155" mass="16869" precursor="true">MRRFRSSILALLIAVAALAQTASEKPSVDTRRVGARLQCQCGCKDSVATCSMLECHFSKPAKERIAQMQSVGMSDEQIVAAFVRDYGNGIYLAPPNAFGWIVPYAVVGVGLLVILAVLRKVMKPKVMTDLGPVEIDDPALAKYKDQIEKDLANLD</sequence>
<dbReference type="STRING" id="234267.Acid_4233"/>
<dbReference type="KEGG" id="sus:Acid_4233"/>
<protein>
    <recommendedName>
        <fullName evidence="5">Cytochrome c-type biogenesis protein</fullName>
    </recommendedName>
</protein>
<accession>Q01YS0</accession>
<gene>
    <name evidence="7" type="ordered locus">Acid_4233</name>
</gene>
<keyword evidence="4 5" id="KW-0408">Iron</keyword>
<evidence type="ECO:0000256" key="5">
    <source>
        <dbReference type="RuleBase" id="RU364112"/>
    </source>
</evidence>
<dbReference type="InParanoid" id="Q01YS0"/>
<evidence type="ECO:0000256" key="1">
    <source>
        <dbReference type="ARBA" id="ARBA00010342"/>
    </source>
</evidence>
<evidence type="ECO:0000256" key="3">
    <source>
        <dbReference type="ARBA" id="ARBA00022723"/>
    </source>
</evidence>
<keyword evidence="5" id="KW-1133">Transmembrane helix</keyword>
<evidence type="ECO:0000313" key="7">
    <source>
        <dbReference type="EMBL" id="ABJ85195.1"/>
    </source>
</evidence>
<feature type="domain" description="CcmH/CycL/Ccl2/NrfF N-terminal" evidence="6">
    <location>
        <begin position="13"/>
        <end position="126"/>
    </location>
</feature>
<keyword evidence="2 5" id="KW-0349">Heme</keyword>
<dbReference type="GO" id="GO:0046872">
    <property type="term" value="F:metal ion binding"/>
    <property type="evidence" value="ECO:0007669"/>
    <property type="project" value="UniProtKB-KW"/>
</dbReference>
<dbReference type="InterPro" id="IPR005616">
    <property type="entry name" value="CcmH/CycL/Ccl2/NrfF_N"/>
</dbReference>
<keyword evidence="5" id="KW-0472">Membrane</keyword>
<dbReference type="HOGENOM" id="CLU_1694373_0_0_0"/>
<organism evidence="7">
    <name type="scientific">Solibacter usitatus (strain Ellin6076)</name>
    <dbReference type="NCBI Taxonomy" id="234267"/>
    <lineage>
        <taxon>Bacteria</taxon>
        <taxon>Pseudomonadati</taxon>
        <taxon>Acidobacteriota</taxon>
        <taxon>Terriglobia</taxon>
        <taxon>Bryobacterales</taxon>
        <taxon>Solibacteraceae</taxon>
        <taxon>Candidatus Solibacter</taxon>
    </lineage>
</organism>
<keyword evidence="5" id="KW-0732">Signal</keyword>
<dbReference type="InterPro" id="IPR038297">
    <property type="entry name" value="CcmH/CycL/NrfF/Ccl2_sf"/>
</dbReference>
<feature type="transmembrane region" description="Helical" evidence="5">
    <location>
        <begin position="97"/>
        <end position="118"/>
    </location>
</feature>
<dbReference type="Pfam" id="PF03918">
    <property type="entry name" value="CcmH"/>
    <property type="match status" value="1"/>
</dbReference>
<proteinExistence type="inferred from homology"/>